<keyword evidence="2" id="KW-1185">Reference proteome</keyword>
<dbReference type="EMBL" id="VPFL01000012">
    <property type="protein sequence ID" value="TXF11607.1"/>
    <property type="molecule type" value="Genomic_DNA"/>
</dbReference>
<evidence type="ECO:0000313" key="1">
    <source>
        <dbReference type="EMBL" id="TXF11607.1"/>
    </source>
</evidence>
<dbReference type="AlphaFoldDB" id="A0A5C7ESF8"/>
<organism evidence="1 2">
    <name type="scientific">Pelomicrobium methylotrophicum</name>
    <dbReference type="NCBI Taxonomy" id="2602750"/>
    <lineage>
        <taxon>Bacteria</taxon>
        <taxon>Pseudomonadati</taxon>
        <taxon>Pseudomonadota</taxon>
        <taxon>Hydrogenophilia</taxon>
        <taxon>Hydrogenophilia incertae sedis</taxon>
        <taxon>Pelomicrobium</taxon>
    </lineage>
</organism>
<dbReference type="InParanoid" id="A0A5C7ESF8"/>
<accession>A0A5C7ESF8</accession>
<evidence type="ECO:0000313" key="2">
    <source>
        <dbReference type="Proteomes" id="UP000321201"/>
    </source>
</evidence>
<sequence>MSRKIRIDAFIRAVADGMPICEASSTYGIHRQVAYRMLARSSSLSIIRASSIRSREESAMGLIRRAVALHRSRPRDPETRSLVRRLLTEAMEVAPGRFYVLGEAAGVSRATLWRLANDR</sequence>
<comment type="caution">
    <text evidence="1">The sequence shown here is derived from an EMBL/GenBank/DDBJ whole genome shotgun (WGS) entry which is preliminary data.</text>
</comment>
<dbReference type="RefSeq" id="WP_147800006.1">
    <property type="nucleotide sequence ID" value="NZ_VPFL01000012.1"/>
</dbReference>
<dbReference type="Proteomes" id="UP000321201">
    <property type="component" value="Unassembled WGS sequence"/>
</dbReference>
<proteinExistence type="predicted"/>
<name>A0A5C7ESF8_9PROT</name>
<gene>
    <name evidence="1" type="ORF">FR698_09715</name>
</gene>
<reference evidence="1 2" key="1">
    <citation type="submission" date="2019-08" db="EMBL/GenBank/DDBJ databases">
        <title>Pelomicrobium methylotrophicum gen. nov., sp. nov. a moderately thermophilic, facultatively anaerobic, lithoautotrophic and methylotrophic bacterium isolated from a terrestrial mud volcano.</title>
        <authorList>
            <person name="Slobodkina G.B."/>
            <person name="Merkel A.Y."/>
            <person name="Slobodkin A.I."/>
        </authorList>
    </citation>
    <scope>NUCLEOTIDE SEQUENCE [LARGE SCALE GENOMIC DNA]</scope>
    <source>
        <strain evidence="1 2">SM250</strain>
    </source>
</reference>
<protein>
    <submittedName>
        <fullName evidence="1">Uncharacterized protein</fullName>
    </submittedName>
</protein>